<keyword evidence="3" id="KW-0233">DNA recombination</keyword>
<dbReference type="AlphaFoldDB" id="A0A7K1FWK7"/>
<comment type="similarity">
    <text evidence="1">Belongs to the 'phage' integrase family.</text>
</comment>
<dbReference type="PROSITE" id="PS51898">
    <property type="entry name" value="TYR_RECOMBINASE"/>
    <property type="match status" value="1"/>
</dbReference>
<comment type="caution">
    <text evidence="5">The sequence shown here is derived from an EMBL/GenBank/DDBJ whole genome shotgun (WGS) entry which is preliminary data.</text>
</comment>
<evidence type="ECO:0000256" key="3">
    <source>
        <dbReference type="ARBA" id="ARBA00023172"/>
    </source>
</evidence>
<dbReference type="Gene3D" id="1.10.443.10">
    <property type="entry name" value="Intergrase catalytic core"/>
    <property type="match status" value="1"/>
</dbReference>
<dbReference type="GO" id="GO:0015074">
    <property type="term" value="P:DNA integration"/>
    <property type="evidence" value="ECO:0007669"/>
    <property type="project" value="InterPro"/>
</dbReference>
<dbReference type="PANTHER" id="PTHR30349:SF64">
    <property type="entry name" value="PROPHAGE INTEGRASE INTD-RELATED"/>
    <property type="match status" value="1"/>
</dbReference>
<dbReference type="GO" id="GO:0006310">
    <property type="term" value="P:DNA recombination"/>
    <property type="evidence" value="ECO:0007669"/>
    <property type="project" value="UniProtKB-KW"/>
</dbReference>
<dbReference type="SUPFAM" id="SSF56349">
    <property type="entry name" value="DNA breaking-rejoining enzymes"/>
    <property type="match status" value="1"/>
</dbReference>
<evidence type="ECO:0000256" key="2">
    <source>
        <dbReference type="ARBA" id="ARBA00023125"/>
    </source>
</evidence>
<evidence type="ECO:0000313" key="5">
    <source>
        <dbReference type="EMBL" id="MTD17204.1"/>
    </source>
</evidence>
<evidence type="ECO:0000256" key="1">
    <source>
        <dbReference type="ARBA" id="ARBA00008857"/>
    </source>
</evidence>
<proteinExistence type="inferred from homology"/>
<dbReference type="InterPro" id="IPR050090">
    <property type="entry name" value="Tyrosine_recombinase_XerCD"/>
</dbReference>
<keyword evidence="2" id="KW-0238">DNA-binding</keyword>
<evidence type="ECO:0000313" key="6">
    <source>
        <dbReference type="Proteomes" id="UP000460221"/>
    </source>
</evidence>
<reference evidence="5 6" key="1">
    <citation type="submission" date="2019-11" db="EMBL/GenBank/DDBJ databases">
        <authorList>
            <person name="Jiang L.-Q."/>
        </authorList>
    </citation>
    <scope>NUCLEOTIDE SEQUENCE [LARGE SCALE GENOMIC DNA]</scope>
    <source>
        <strain evidence="5 6">YIM 132087</strain>
    </source>
</reference>
<dbReference type="InterPro" id="IPR011010">
    <property type="entry name" value="DNA_brk_join_enz"/>
</dbReference>
<organism evidence="5 6">
    <name type="scientific">Nakamurella alba</name>
    <dbReference type="NCBI Taxonomy" id="2665158"/>
    <lineage>
        <taxon>Bacteria</taxon>
        <taxon>Bacillati</taxon>
        <taxon>Actinomycetota</taxon>
        <taxon>Actinomycetes</taxon>
        <taxon>Nakamurellales</taxon>
        <taxon>Nakamurellaceae</taxon>
        <taxon>Nakamurella</taxon>
    </lineage>
</organism>
<dbReference type="InterPro" id="IPR013762">
    <property type="entry name" value="Integrase-like_cat_sf"/>
</dbReference>
<sequence length="457" mass="49978">MGRAKLAANATGKVSIVPMYVDPQTGREQRVPREARSTWPAAAVSRWAVSGLTRVQDRSVRDPETGAFTVGRRVQIRFSSTTGDRARCEQEFARLARKAQTEAAWASAGAAQPGHPIGPIVEQLLAQREVSGEYSAGTMTAYRNAERRLRETGILKEDIASVTSTRVGEVLRLIATKASVGRQSSQGGTAVAKTSRSVLSLAFKHGISQGWIGVNPVRDAGEIRRPKRRTTERREGIDHERALTKEEKVRLAWSVARSERAVRLDVRDLILAGLAIGGRIGEVCAIRWCDVSFFQRSTGAGTVGMASVTISGTIVRRPGVGLARETTKTASSVRTLPLPPRIAALLRRRARAAGVQLDKMRLDHRPVFPAPGRWELPEERYQLRDSSNTASALRVEFDRAGLDWITFHGLRRSALTALADVLPIRQVADFAGHSSIKTTIDSYLARGRVSEQVADLL</sequence>
<dbReference type="GO" id="GO:0003677">
    <property type="term" value="F:DNA binding"/>
    <property type="evidence" value="ECO:0007669"/>
    <property type="project" value="UniProtKB-KW"/>
</dbReference>
<dbReference type="RefSeq" id="WP_154771202.1">
    <property type="nucleotide sequence ID" value="NZ_WLYK01000016.1"/>
</dbReference>
<keyword evidence="6" id="KW-1185">Reference proteome</keyword>
<accession>A0A7K1FWK7</accession>
<dbReference type="PANTHER" id="PTHR30349">
    <property type="entry name" value="PHAGE INTEGRASE-RELATED"/>
    <property type="match status" value="1"/>
</dbReference>
<name>A0A7K1FWK7_9ACTN</name>
<evidence type="ECO:0000259" key="4">
    <source>
        <dbReference type="PROSITE" id="PS51898"/>
    </source>
</evidence>
<gene>
    <name evidence="5" type="ORF">GIS00_25045</name>
</gene>
<feature type="domain" description="Tyr recombinase" evidence="4">
    <location>
        <begin position="238"/>
        <end position="457"/>
    </location>
</feature>
<dbReference type="Pfam" id="PF00589">
    <property type="entry name" value="Phage_integrase"/>
    <property type="match status" value="1"/>
</dbReference>
<dbReference type="Gene3D" id="1.10.150.130">
    <property type="match status" value="1"/>
</dbReference>
<protein>
    <submittedName>
        <fullName evidence="5">Tyrosine-type recombinase/integrase</fullName>
    </submittedName>
</protein>
<dbReference type="Proteomes" id="UP000460221">
    <property type="component" value="Unassembled WGS sequence"/>
</dbReference>
<dbReference type="InterPro" id="IPR002104">
    <property type="entry name" value="Integrase_catalytic"/>
</dbReference>
<dbReference type="InterPro" id="IPR010998">
    <property type="entry name" value="Integrase_recombinase_N"/>
</dbReference>
<dbReference type="EMBL" id="WLYK01000016">
    <property type="protein sequence ID" value="MTD17204.1"/>
    <property type="molecule type" value="Genomic_DNA"/>
</dbReference>